<gene>
    <name evidence="2" type="ORF">O6P33_03525</name>
</gene>
<accession>A0AAE9VR15</accession>
<evidence type="ECO:0000313" key="3">
    <source>
        <dbReference type="Proteomes" id="UP001212189"/>
    </source>
</evidence>
<evidence type="ECO:0000313" key="2">
    <source>
        <dbReference type="EMBL" id="WBE25922.1"/>
    </source>
</evidence>
<reference evidence="2 3" key="1">
    <citation type="submission" date="2022-12" db="EMBL/GenBank/DDBJ databases">
        <title>Coexistence and Characterization of a Novel Tigecycline Resistance gene tet(X) variant and blaNDM-1 in a Pseudomonas caeni Isolate of Chicken Origin.</title>
        <authorList>
            <person name="Lu X."/>
            <person name="Zhang L."/>
            <person name="Li R."/>
            <person name="Wang Z."/>
        </authorList>
    </citation>
    <scope>NUCLEOTIDE SEQUENCE [LARGE SCALE GENOMIC DNA]</scope>
    <source>
        <strain evidence="2 3">CE14</strain>
    </source>
</reference>
<name>A0AAE9VR15_9GAMM</name>
<feature type="chain" id="PRO_5042147038" description="DUF4252 domain-containing protein" evidence="1">
    <location>
        <begin position="29"/>
        <end position="175"/>
    </location>
</feature>
<sequence>MLQHLSRALLALRWLTLSLITASSLSLAQPVLESSEKTNYLKQLQQQHATNNERTALLAEVNALLSQYALRAGYQVGQSNPQDFLYSVSLQKPGELLIREEIRSNQNAALEVRSNRINVFGIDPFLSYACPAQGIRCVIFGDDKKTAILTIVRDPEAAKQLAKALSYLIRNLQRG</sequence>
<keyword evidence="3" id="KW-1185">Reference proteome</keyword>
<evidence type="ECO:0008006" key="4">
    <source>
        <dbReference type="Google" id="ProtNLM"/>
    </source>
</evidence>
<dbReference type="RefSeq" id="WP_269818866.1">
    <property type="nucleotide sequence ID" value="NZ_CP114976.1"/>
</dbReference>
<dbReference type="AlphaFoldDB" id="A0AAE9VR15"/>
<feature type="signal peptide" evidence="1">
    <location>
        <begin position="1"/>
        <end position="28"/>
    </location>
</feature>
<organism evidence="2 3">
    <name type="scientific">Denitrificimonas caeni</name>
    <dbReference type="NCBI Taxonomy" id="521720"/>
    <lineage>
        <taxon>Bacteria</taxon>
        <taxon>Pseudomonadati</taxon>
        <taxon>Pseudomonadota</taxon>
        <taxon>Gammaproteobacteria</taxon>
        <taxon>Pseudomonadales</taxon>
        <taxon>Pseudomonadaceae</taxon>
        <taxon>Denitrificimonas</taxon>
    </lineage>
</organism>
<proteinExistence type="predicted"/>
<dbReference type="KEGG" id="dce:O6P33_03525"/>
<dbReference type="EMBL" id="CP114976">
    <property type="protein sequence ID" value="WBE25922.1"/>
    <property type="molecule type" value="Genomic_DNA"/>
</dbReference>
<dbReference type="Proteomes" id="UP001212189">
    <property type="component" value="Chromosome"/>
</dbReference>
<evidence type="ECO:0000256" key="1">
    <source>
        <dbReference type="SAM" id="SignalP"/>
    </source>
</evidence>
<keyword evidence="1" id="KW-0732">Signal</keyword>
<protein>
    <recommendedName>
        <fullName evidence="4">DUF4252 domain-containing protein</fullName>
    </recommendedName>
</protein>